<feature type="transmembrane region" description="Helical" evidence="10">
    <location>
        <begin position="169"/>
        <end position="195"/>
    </location>
</feature>
<dbReference type="FunFam" id="3.80.10.10:FF:000111">
    <property type="entry name" value="LRR receptor-like serine/threonine-protein kinase ERECTA"/>
    <property type="match status" value="1"/>
</dbReference>
<dbReference type="InterPro" id="IPR017441">
    <property type="entry name" value="Protein_kinase_ATP_BS"/>
</dbReference>
<evidence type="ECO:0000256" key="6">
    <source>
        <dbReference type="ARBA" id="ARBA00022989"/>
    </source>
</evidence>
<dbReference type="InterPro" id="IPR032675">
    <property type="entry name" value="LRR_dom_sf"/>
</dbReference>
<evidence type="ECO:0000256" key="8">
    <source>
        <dbReference type="ARBA" id="ARBA00023180"/>
    </source>
</evidence>
<keyword evidence="9" id="KW-0547">Nucleotide-binding</keyword>
<comment type="subcellular location">
    <subcellularLocation>
        <location evidence="1">Membrane</location>
        <topology evidence="1">Single-pass membrane protein</topology>
    </subcellularLocation>
</comment>
<keyword evidence="13" id="KW-1185">Reference proteome</keyword>
<evidence type="ECO:0000259" key="11">
    <source>
        <dbReference type="PROSITE" id="PS50011"/>
    </source>
</evidence>
<dbReference type="Pfam" id="PF00069">
    <property type="entry name" value="Pkinase"/>
    <property type="match status" value="1"/>
</dbReference>
<evidence type="ECO:0000313" key="13">
    <source>
        <dbReference type="Proteomes" id="UP001454036"/>
    </source>
</evidence>
<proteinExistence type="inferred from homology"/>
<evidence type="ECO:0000256" key="2">
    <source>
        <dbReference type="ARBA" id="ARBA00009592"/>
    </source>
</evidence>
<name>A0AAV3NRD9_LITER</name>
<dbReference type="InterPro" id="IPR051809">
    <property type="entry name" value="Plant_receptor-like_S/T_kinase"/>
</dbReference>
<keyword evidence="5" id="KW-0677">Repeat</keyword>
<sequence length="340" mass="37460">MGLHLGTHNIGKLLQLQKLDIGNNRLSGQILSSVGNLTVLNQLDLNSNRLDGEIPTSQGNCQRLTQLELSDNKSIGNIPKEIFQISSLALILNLSDNHFSGQIPAEVKNLGQLGKLDLSHNEMSDKIPKGGIFADSNAVSFSGNNRLCGGIHELHFPRCRKTKQNKSSLIIIILVLSCSAFVGLAATLTLVIFCVNKGKKRIFQSESSEPSLRKSALKLTYAMLHKATEGFSSKNFLGKGSSGTVYKGFLHNGNKYSAVKVQNVQEQEGARSFHAECNALSKLRHRNLVKILSACSSIDFQRRDFKALVYDFLPNGNLERWLHPYVDEKGGDCFKEFESS</sequence>
<evidence type="ECO:0000256" key="4">
    <source>
        <dbReference type="ARBA" id="ARBA00022692"/>
    </source>
</evidence>
<evidence type="ECO:0000256" key="5">
    <source>
        <dbReference type="ARBA" id="ARBA00022737"/>
    </source>
</evidence>
<dbReference type="Pfam" id="PF00560">
    <property type="entry name" value="LRR_1"/>
    <property type="match status" value="3"/>
</dbReference>
<evidence type="ECO:0000313" key="12">
    <source>
        <dbReference type="EMBL" id="GAA0140615.1"/>
    </source>
</evidence>
<dbReference type="Gene3D" id="3.30.200.20">
    <property type="entry name" value="Phosphorylase Kinase, domain 1"/>
    <property type="match status" value="1"/>
</dbReference>
<comment type="similarity">
    <text evidence="2">Belongs to the RLP family.</text>
</comment>
<dbReference type="PROSITE" id="PS50011">
    <property type="entry name" value="PROTEIN_KINASE_DOM"/>
    <property type="match status" value="1"/>
</dbReference>
<evidence type="ECO:0000256" key="10">
    <source>
        <dbReference type="SAM" id="Phobius"/>
    </source>
</evidence>
<dbReference type="GO" id="GO:0005524">
    <property type="term" value="F:ATP binding"/>
    <property type="evidence" value="ECO:0007669"/>
    <property type="project" value="UniProtKB-UniRule"/>
</dbReference>
<dbReference type="PROSITE" id="PS00107">
    <property type="entry name" value="PROTEIN_KINASE_ATP"/>
    <property type="match status" value="1"/>
</dbReference>
<keyword evidence="9" id="KW-0067">ATP-binding</keyword>
<keyword evidence="4 10" id="KW-0812">Transmembrane</keyword>
<keyword evidence="3" id="KW-0433">Leucine-rich repeat</keyword>
<dbReference type="PANTHER" id="PTHR27008:SF499">
    <property type="entry name" value="OS06G0581500 PROTEIN"/>
    <property type="match status" value="1"/>
</dbReference>
<dbReference type="PANTHER" id="PTHR27008">
    <property type="entry name" value="OS04G0122200 PROTEIN"/>
    <property type="match status" value="1"/>
</dbReference>
<dbReference type="EMBL" id="BAABME010000199">
    <property type="protein sequence ID" value="GAA0140615.1"/>
    <property type="molecule type" value="Genomic_DNA"/>
</dbReference>
<keyword evidence="6 10" id="KW-1133">Transmembrane helix</keyword>
<evidence type="ECO:0000256" key="9">
    <source>
        <dbReference type="PROSITE-ProRule" id="PRU10141"/>
    </source>
</evidence>
<keyword evidence="7 10" id="KW-0472">Membrane</keyword>
<protein>
    <recommendedName>
        <fullName evidence="11">Protein kinase domain-containing protein</fullName>
    </recommendedName>
</protein>
<feature type="domain" description="Protein kinase" evidence="11">
    <location>
        <begin position="231"/>
        <end position="340"/>
    </location>
</feature>
<comment type="caution">
    <text evidence="12">The sequence shown here is derived from an EMBL/GenBank/DDBJ whole genome shotgun (WGS) entry which is preliminary data.</text>
</comment>
<gene>
    <name evidence="12" type="ORF">LIER_01925</name>
</gene>
<evidence type="ECO:0000256" key="3">
    <source>
        <dbReference type="ARBA" id="ARBA00022614"/>
    </source>
</evidence>
<dbReference type="InterPro" id="IPR011009">
    <property type="entry name" value="Kinase-like_dom_sf"/>
</dbReference>
<dbReference type="SUPFAM" id="SSF52058">
    <property type="entry name" value="L domain-like"/>
    <property type="match status" value="1"/>
</dbReference>
<dbReference type="GO" id="GO:0004672">
    <property type="term" value="F:protein kinase activity"/>
    <property type="evidence" value="ECO:0007669"/>
    <property type="project" value="InterPro"/>
</dbReference>
<dbReference type="Proteomes" id="UP001454036">
    <property type="component" value="Unassembled WGS sequence"/>
</dbReference>
<organism evidence="12 13">
    <name type="scientific">Lithospermum erythrorhizon</name>
    <name type="common">Purple gromwell</name>
    <name type="synonym">Lithospermum officinale var. erythrorhizon</name>
    <dbReference type="NCBI Taxonomy" id="34254"/>
    <lineage>
        <taxon>Eukaryota</taxon>
        <taxon>Viridiplantae</taxon>
        <taxon>Streptophyta</taxon>
        <taxon>Embryophyta</taxon>
        <taxon>Tracheophyta</taxon>
        <taxon>Spermatophyta</taxon>
        <taxon>Magnoliopsida</taxon>
        <taxon>eudicotyledons</taxon>
        <taxon>Gunneridae</taxon>
        <taxon>Pentapetalae</taxon>
        <taxon>asterids</taxon>
        <taxon>lamiids</taxon>
        <taxon>Boraginales</taxon>
        <taxon>Boraginaceae</taxon>
        <taxon>Boraginoideae</taxon>
        <taxon>Lithospermeae</taxon>
        <taxon>Lithospermum</taxon>
    </lineage>
</organism>
<dbReference type="GO" id="GO:0016020">
    <property type="term" value="C:membrane"/>
    <property type="evidence" value="ECO:0007669"/>
    <property type="project" value="UniProtKB-SubCell"/>
</dbReference>
<reference evidence="12 13" key="1">
    <citation type="submission" date="2024-01" db="EMBL/GenBank/DDBJ databases">
        <title>The complete chloroplast genome sequence of Lithospermum erythrorhizon: insights into the phylogenetic relationship among Boraginaceae species and the maternal lineages of purple gromwells.</title>
        <authorList>
            <person name="Okada T."/>
            <person name="Watanabe K."/>
        </authorList>
    </citation>
    <scope>NUCLEOTIDE SEQUENCE [LARGE SCALE GENOMIC DNA]</scope>
</reference>
<dbReference type="Gene3D" id="3.80.10.10">
    <property type="entry name" value="Ribonuclease Inhibitor"/>
    <property type="match status" value="1"/>
</dbReference>
<evidence type="ECO:0000256" key="7">
    <source>
        <dbReference type="ARBA" id="ARBA00023136"/>
    </source>
</evidence>
<dbReference type="InterPro" id="IPR000719">
    <property type="entry name" value="Prot_kinase_dom"/>
</dbReference>
<keyword evidence="8" id="KW-0325">Glycoprotein</keyword>
<dbReference type="AlphaFoldDB" id="A0AAV3NRD9"/>
<dbReference type="InterPro" id="IPR001611">
    <property type="entry name" value="Leu-rich_rpt"/>
</dbReference>
<accession>A0AAV3NRD9</accession>
<dbReference type="SUPFAM" id="SSF56112">
    <property type="entry name" value="Protein kinase-like (PK-like)"/>
    <property type="match status" value="1"/>
</dbReference>
<feature type="binding site" evidence="9">
    <location>
        <position position="260"/>
    </location>
    <ligand>
        <name>ATP</name>
        <dbReference type="ChEBI" id="CHEBI:30616"/>
    </ligand>
</feature>
<evidence type="ECO:0000256" key="1">
    <source>
        <dbReference type="ARBA" id="ARBA00004167"/>
    </source>
</evidence>
<dbReference type="FunFam" id="3.30.200.20:FF:000432">
    <property type="entry name" value="LRR receptor-like serine/threonine-protein kinase EFR"/>
    <property type="match status" value="1"/>
</dbReference>